<evidence type="ECO:0000313" key="1">
    <source>
        <dbReference type="EMBL" id="RRT79775.1"/>
    </source>
</evidence>
<dbReference type="EMBL" id="AMZH03001315">
    <property type="protein sequence ID" value="RRT79775.1"/>
    <property type="molecule type" value="Genomic_DNA"/>
</dbReference>
<reference evidence="1 2" key="1">
    <citation type="journal article" date="2014" name="Agronomy (Basel)">
        <title>A Draft Genome Sequence for Ensete ventricosum, the Drought-Tolerant Tree Against Hunger.</title>
        <authorList>
            <person name="Harrison J."/>
            <person name="Moore K.A."/>
            <person name="Paszkiewicz K."/>
            <person name="Jones T."/>
            <person name="Grant M."/>
            <person name="Ambacheew D."/>
            <person name="Muzemil S."/>
            <person name="Studholme D.J."/>
        </authorList>
    </citation>
    <scope>NUCLEOTIDE SEQUENCE [LARGE SCALE GENOMIC DNA]</scope>
</reference>
<gene>
    <name evidence="1" type="ORF">B296_00024859</name>
</gene>
<protein>
    <submittedName>
        <fullName evidence="1">Uncharacterized protein</fullName>
    </submittedName>
</protein>
<proteinExistence type="predicted"/>
<accession>A0A427AU94</accession>
<name>A0A427AU94_ENSVE</name>
<organism evidence="1 2">
    <name type="scientific">Ensete ventricosum</name>
    <name type="common">Abyssinian banana</name>
    <name type="synonym">Musa ensete</name>
    <dbReference type="NCBI Taxonomy" id="4639"/>
    <lineage>
        <taxon>Eukaryota</taxon>
        <taxon>Viridiplantae</taxon>
        <taxon>Streptophyta</taxon>
        <taxon>Embryophyta</taxon>
        <taxon>Tracheophyta</taxon>
        <taxon>Spermatophyta</taxon>
        <taxon>Magnoliopsida</taxon>
        <taxon>Liliopsida</taxon>
        <taxon>Zingiberales</taxon>
        <taxon>Musaceae</taxon>
        <taxon>Ensete</taxon>
    </lineage>
</organism>
<dbReference type="AlphaFoldDB" id="A0A427AU94"/>
<evidence type="ECO:0000313" key="2">
    <source>
        <dbReference type="Proteomes" id="UP000287651"/>
    </source>
</evidence>
<comment type="caution">
    <text evidence="1">The sequence shown here is derived from an EMBL/GenBank/DDBJ whole genome shotgun (WGS) entry which is preliminary data.</text>
</comment>
<sequence length="80" mass="9127">MLNEIAPPLLVENTQLLTHLVHFRAHERLQQLESEFALVAHLRLIGAKVRLAPSCSIRHDASPWQDYETSSLFIRIACPL</sequence>
<dbReference type="Proteomes" id="UP000287651">
    <property type="component" value="Unassembled WGS sequence"/>
</dbReference>